<dbReference type="InterPro" id="IPR029018">
    <property type="entry name" value="Hex-like_dom2"/>
</dbReference>
<keyword evidence="2" id="KW-0326">Glycosidase</keyword>
<evidence type="ECO:0000259" key="3">
    <source>
        <dbReference type="Pfam" id="PF02838"/>
    </source>
</evidence>
<proteinExistence type="predicted"/>
<evidence type="ECO:0000313" key="5">
    <source>
        <dbReference type="Proteomes" id="UP001164959"/>
    </source>
</evidence>
<dbReference type="SUPFAM" id="SSF55545">
    <property type="entry name" value="beta-N-acetylhexosaminidase-like domain"/>
    <property type="match status" value="1"/>
</dbReference>
<dbReference type="InterPro" id="IPR015882">
    <property type="entry name" value="HEX_bac_N"/>
</dbReference>
<organism evidence="4 5">
    <name type="scientific">Streptomyces endophytica</name>
    <dbReference type="NCBI Taxonomy" id="2991496"/>
    <lineage>
        <taxon>Bacteria</taxon>
        <taxon>Bacillati</taxon>
        <taxon>Actinomycetota</taxon>
        <taxon>Actinomycetes</taxon>
        <taxon>Kitasatosporales</taxon>
        <taxon>Streptomycetaceae</taxon>
        <taxon>Streptomyces</taxon>
    </lineage>
</organism>
<evidence type="ECO:0000256" key="1">
    <source>
        <dbReference type="ARBA" id="ARBA00022801"/>
    </source>
</evidence>
<protein>
    <submittedName>
        <fullName evidence="4">Glycoside hydrolase family 20 zincin-like fold domain-containing protein</fullName>
    </submittedName>
</protein>
<keyword evidence="1" id="KW-0378">Hydrolase</keyword>
<feature type="domain" description="Beta-hexosaminidase bacterial type N-terminal" evidence="3">
    <location>
        <begin position="5"/>
        <end position="122"/>
    </location>
</feature>
<dbReference type="Gene3D" id="3.30.379.10">
    <property type="entry name" value="Chitobiase/beta-hexosaminidase domain 2-like"/>
    <property type="match status" value="1"/>
</dbReference>
<evidence type="ECO:0000256" key="2">
    <source>
        <dbReference type="ARBA" id="ARBA00023295"/>
    </source>
</evidence>
<dbReference type="RefSeq" id="WP_265365145.1">
    <property type="nucleotide sequence ID" value="NZ_CP110636.1"/>
</dbReference>
<name>A0ABY6PKE6_9ACTN</name>
<keyword evidence="5" id="KW-1185">Reference proteome</keyword>
<sequence>MDAAPGGTVRLGPDTALAAAPGTEDTALWLRTTLGDAFGLPLPPGSADATDTLALALDAALPAEGYRLEADARWGVRITGGGPAGVFWGAQTLRQLLGPHAFRRAPLTPGQPAVLPQLTVEDGPASAGAACCSTSPGTSCPRTACCATSTCSPRTNSTSCTCT</sequence>
<evidence type="ECO:0000313" key="4">
    <source>
        <dbReference type="EMBL" id="UZJ34007.1"/>
    </source>
</evidence>
<dbReference type="Pfam" id="PF02838">
    <property type="entry name" value="Glyco_hydro_20b"/>
    <property type="match status" value="1"/>
</dbReference>
<accession>A0ABY6PKE6</accession>
<reference evidence="4" key="1">
    <citation type="submission" date="2022-11" db="EMBL/GenBank/DDBJ databases">
        <title>Identification and genomic analyses of a novel endophytic actinobacterium Streptomyces endophytica sp. nov. with potential for biocontrol of Yam anthracnose.</title>
        <authorList>
            <person name="Huang X."/>
        </authorList>
    </citation>
    <scope>NUCLEOTIDE SEQUENCE</scope>
    <source>
        <strain evidence="4">HNM0140</strain>
    </source>
</reference>
<dbReference type="EMBL" id="CP110636">
    <property type="protein sequence ID" value="UZJ34007.1"/>
    <property type="molecule type" value="Genomic_DNA"/>
</dbReference>
<gene>
    <name evidence="4" type="ORF">OJ254_13640</name>
</gene>
<dbReference type="Proteomes" id="UP001164959">
    <property type="component" value="Chromosome"/>
</dbReference>